<evidence type="ECO:0000313" key="2">
    <source>
        <dbReference type="Proteomes" id="UP001230649"/>
    </source>
</evidence>
<evidence type="ECO:0000313" key="1">
    <source>
        <dbReference type="EMBL" id="KAJ9104176.1"/>
    </source>
</evidence>
<keyword evidence="2" id="KW-1185">Reference proteome</keyword>
<name>A0ACC2VZE6_9TREE</name>
<proteinExistence type="predicted"/>
<dbReference type="EMBL" id="JASBWS010000055">
    <property type="protein sequence ID" value="KAJ9104176.1"/>
    <property type="molecule type" value="Genomic_DNA"/>
</dbReference>
<dbReference type="Proteomes" id="UP001230649">
    <property type="component" value="Unassembled WGS sequence"/>
</dbReference>
<accession>A0ACC2VZE6</accession>
<sequence>MVIPSAFQPESLKKAVTSPVHHHEPSSNTTTTQPEAEPGSSHHPHIPHLHHGDPDPERVMDERIQHETPEQVQGQDTTGSSGKDRVSSLTSFFKRDTHKTFDRSAQAEANADGSKSPVTGSGGGGPYLFGLFKALASSRESDSESSDEEDEPVVPAGQRRQDQDDDNRREQNARTGGISHGGSVDSQGEWVPAVRAASAAQTGGTATAEDKVIVPSFYRTPSVAQDDLSHRLAVLSVNNFSGLHGHDDRVRVADHEIEKQVEVLGQRDSRHAFVSREAKNPAEAEHQEKVAEDLREEAREELTEKKQQVVERRQSEIKQSLIHDDEETLRSKLVPADIATRHDDDIIPAGMSAGEASAVRRQSESSQRTPRGNRELQLQMHDERTRERYATNTADDESTQVGDEEDHEREKVTAEEKLYAISEEFGDIAGLMEGGEPEKFIAESRGALFRGIIIVGNIHLTSHRITFHAMLPPPKMSATGDDQTSILHSGPVTIHRENAKLAPRTRRLWMELGPDMITTYPSADEEGRVRPIRSILLASIKQLYPMDPDRPFEIKLRYSMPKGEENLIFTVDTEESALHWHRDLESALFQHGRLRRYQKRLADRARSLAERPNAPSLEGLPTFEEDDGGWEMIRICLPLDRVSEVGTEDYMDFARIISLDVDVMQDKPYGVDQVGSPKWCEDFDKLQPINTGYRSVKIKSPMSETPPRTPTFASETSIGSTVVPDQASSVKPRKRDRLAEALGLKHKTHPRDTSTVNSEPGSPRASMDLASPTRSPGPQSHLRDSHSASPSSNGPGGRTPVEPMGNTMGHSHSGIAGNGLQHGQVTGQGAFRGDPDDPENLTSNASIIPANTDTIPDPEHPGSHTKVNIKFGILNEREEFAALFERTIAQNNQARRTRRRGTSSPLPLFEVGNSNLLKIREVEGGAGLDKEDVRQPSGEGDRRGSSGSDRGPRNADGHETDIPDIPDTSDSEYEGDPGGVTEAGKQKKVMNAKVTFGIMPEDTIWMKRCYLNRTVPFRGHIILSDKYLCFWRKTVGPIGDIKYRFPVHDIKGAKRNQAFRFTLNGLSVEIAGHHDLNFDFFSVKSRDETLDRIQRLVADHALMHQKLAAQEEEASTPMSEVSNELGVSEKQEVKRDAAIANTLDFEPDTPQHVRDREIERRQKTAFVLGVANPKSMELSIPDEAVPHLPSVVNASDSARKIKPRRFALLTIGSRGDVQPYIALALGLMKDGHQVVIVTHDEFKEWIEGYGIEHRQAGGDPAALMKLSVEHTMFSPGFFKESLGGFRTWLDDLLRDAWFACQDADVLIESPSAMAGIHIAEALGIPYMRAFTMPWTRTSAYPQAFMVPAVPMGPGFNYSTYVLFDNIMWKATSGQINRWRRKYLHVPNTDLSKMSQTKVPFMYNFSGHVVSMPLDWHDIAITGYWTLANSDSDWSPPKELEEFMDKADRDGKALVYIGFGSITVPDPVKLTEEIVRGVDKADVRAVIAKGWSSRGGKGDQESSPEYSENCYALDKVPHGWLFPRVKAVLHHGGAGTVGASLTWGKPTLIRPWFGDQFFWAGRVQKLGVGLRVDNLGGDDLVDALRTATTDTVMIEKAAKIGEKIRAEDGVKNAMAYIYGNLPRAGRDRTQLNYQVLAVTIAYGQRVADPNRTTAIMPPHQELWVLFLRRLLRKSVTTFPRTSSYRSHHIQQRVMATKGVIIVGGPSKVCGLHLKGMAEMSDTVSFRSPEASTADRRKALARIPDLTEVFIVGFYEDALMSDFIRSAKREFPKLSISSEMDVSQQVPKETATRYGCIVHDPETSQVLHYVEKPEKWISSLINGGVYLFDKSFFDEVKSAMDTKENHAAEDPLGERDDILRLEQDVLVPLAAGKKLFVYESKEFWRQIKTAGSAVPASGLYLNHFTTANPKLLTAPSKDKGPTIIAPVYIDPSAEVDPSAKIGPNVSLASNVVVAAGARVKDAIIMEGTTIDARKHCKIGQWARVDGAPEDPTDTKNQLNITILENAQQKCP</sequence>
<comment type="caution">
    <text evidence="1">The sequence shown here is derived from an EMBL/GenBank/DDBJ whole genome shotgun (WGS) entry which is preliminary data.</text>
</comment>
<reference evidence="1" key="1">
    <citation type="submission" date="2023-04" db="EMBL/GenBank/DDBJ databases">
        <title>Draft Genome sequencing of Naganishia species isolated from polar environments using Oxford Nanopore Technology.</title>
        <authorList>
            <person name="Leo P."/>
            <person name="Venkateswaran K."/>
        </authorList>
    </citation>
    <scope>NUCLEOTIDE SEQUENCE</scope>
    <source>
        <strain evidence="1">MNA-CCFEE 5262</strain>
    </source>
</reference>
<gene>
    <name evidence="1" type="ORF">QFC20_004613</name>
</gene>
<organism evidence="1 2">
    <name type="scientific">Naganishia adeliensis</name>
    <dbReference type="NCBI Taxonomy" id="92952"/>
    <lineage>
        <taxon>Eukaryota</taxon>
        <taxon>Fungi</taxon>
        <taxon>Dikarya</taxon>
        <taxon>Basidiomycota</taxon>
        <taxon>Agaricomycotina</taxon>
        <taxon>Tremellomycetes</taxon>
        <taxon>Filobasidiales</taxon>
        <taxon>Filobasidiaceae</taxon>
        <taxon>Naganishia</taxon>
    </lineage>
</organism>
<protein>
    <submittedName>
        <fullName evidence="1">Uncharacterized protein</fullName>
    </submittedName>
</protein>